<organism evidence="2 3">
    <name type="scientific">Sporichthya brevicatena</name>
    <dbReference type="NCBI Taxonomy" id="171442"/>
    <lineage>
        <taxon>Bacteria</taxon>
        <taxon>Bacillati</taxon>
        <taxon>Actinomycetota</taxon>
        <taxon>Actinomycetes</taxon>
        <taxon>Sporichthyales</taxon>
        <taxon>Sporichthyaceae</taxon>
        <taxon>Sporichthya</taxon>
    </lineage>
</organism>
<name>A0ABN1GD96_9ACTN</name>
<reference evidence="2 3" key="1">
    <citation type="journal article" date="2019" name="Int. J. Syst. Evol. Microbiol.">
        <title>The Global Catalogue of Microorganisms (GCM) 10K type strain sequencing project: providing services to taxonomists for standard genome sequencing and annotation.</title>
        <authorList>
            <consortium name="The Broad Institute Genomics Platform"/>
            <consortium name="The Broad Institute Genome Sequencing Center for Infectious Disease"/>
            <person name="Wu L."/>
            <person name="Ma J."/>
        </authorList>
    </citation>
    <scope>NUCLEOTIDE SEQUENCE [LARGE SCALE GENOMIC DNA]</scope>
    <source>
        <strain evidence="2 3">JCM 10671</strain>
    </source>
</reference>
<gene>
    <name evidence="2" type="ORF">GCM10009547_08850</name>
</gene>
<proteinExistence type="predicted"/>
<keyword evidence="1" id="KW-1133">Transmembrane helix</keyword>
<dbReference type="RefSeq" id="WP_344602020.1">
    <property type="nucleotide sequence ID" value="NZ_BAAAHE010000007.1"/>
</dbReference>
<protein>
    <submittedName>
        <fullName evidence="2">Uncharacterized protein</fullName>
    </submittedName>
</protein>
<evidence type="ECO:0000313" key="3">
    <source>
        <dbReference type="Proteomes" id="UP001500957"/>
    </source>
</evidence>
<dbReference type="Proteomes" id="UP001500957">
    <property type="component" value="Unassembled WGS sequence"/>
</dbReference>
<dbReference type="EMBL" id="BAAAHE010000007">
    <property type="protein sequence ID" value="GAA0609040.1"/>
    <property type="molecule type" value="Genomic_DNA"/>
</dbReference>
<comment type="caution">
    <text evidence="2">The sequence shown here is derived from an EMBL/GenBank/DDBJ whole genome shotgun (WGS) entry which is preliminary data.</text>
</comment>
<sequence>MNTLIGMPEPAVDNVVAEDPVRAWTDRWLGWVSGVSALLVLVAATVGTTLWLTRDTDVHLGIEPEWRFDPVIVSRAAPEFSSSALYLDETDREISIISVTPLTTANVQYIGARAIWPNQDVYGNWQVPGRGFPRPQVKVSHPVTERIPAHITDFHDENGLTHSVRLVAGFRLVSGDIGAVNGIEVVYRDGDSIVRKVFRVAALACFEREHCVDDNEQDLVYTPTLDELGLVRSG</sequence>
<evidence type="ECO:0000313" key="2">
    <source>
        <dbReference type="EMBL" id="GAA0609040.1"/>
    </source>
</evidence>
<keyword evidence="3" id="KW-1185">Reference proteome</keyword>
<accession>A0ABN1GD96</accession>
<evidence type="ECO:0000256" key="1">
    <source>
        <dbReference type="SAM" id="Phobius"/>
    </source>
</evidence>
<keyword evidence="1" id="KW-0812">Transmembrane</keyword>
<feature type="transmembrane region" description="Helical" evidence="1">
    <location>
        <begin position="28"/>
        <end position="52"/>
    </location>
</feature>
<keyword evidence="1" id="KW-0472">Membrane</keyword>